<evidence type="ECO:0000313" key="3">
    <source>
        <dbReference type="Proteomes" id="UP000199611"/>
    </source>
</evidence>
<dbReference type="STRING" id="39841.SAMN05660836_02112"/>
<dbReference type="AlphaFoldDB" id="A0A1I4V4Z9"/>
<keyword evidence="1" id="KW-0472">Membrane</keyword>
<protein>
    <submittedName>
        <fullName evidence="2">Tetratricopeptide repeat-containing protein</fullName>
    </submittedName>
</protein>
<dbReference type="InterPro" id="IPR019734">
    <property type="entry name" value="TPR_rpt"/>
</dbReference>
<dbReference type="Proteomes" id="UP000199611">
    <property type="component" value="Unassembled WGS sequence"/>
</dbReference>
<gene>
    <name evidence="2" type="ORF">SAMN05660836_02112</name>
</gene>
<dbReference type="InterPro" id="IPR011990">
    <property type="entry name" value="TPR-like_helical_dom_sf"/>
</dbReference>
<proteinExistence type="predicted"/>
<accession>A0A1I4V4Z9</accession>
<keyword evidence="1" id="KW-1133">Transmembrane helix</keyword>
<dbReference type="RefSeq" id="WP_093395655.1">
    <property type="nucleotide sequence ID" value="NZ_FOUU01000008.1"/>
</dbReference>
<organism evidence="2 3">
    <name type="scientific">Thermodesulforhabdus norvegica</name>
    <dbReference type="NCBI Taxonomy" id="39841"/>
    <lineage>
        <taxon>Bacteria</taxon>
        <taxon>Pseudomonadati</taxon>
        <taxon>Thermodesulfobacteriota</taxon>
        <taxon>Syntrophobacteria</taxon>
        <taxon>Syntrophobacterales</taxon>
        <taxon>Thermodesulforhabdaceae</taxon>
        <taxon>Thermodesulforhabdus</taxon>
    </lineage>
</organism>
<name>A0A1I4V4Z9_9BACT</name>
<dbReference type="EMBL" id="FOUU01000008">
    <property type="protein sequence ID" value="SFM96307.1"/>
    <property type="molecule type" value="Genomic_DNA"/>
</dbReference>
<dbReference type="Pfam" id="PF13181">
    <property type="entry name" value="TPR_8"/>
    <property type="match status" value="1"/>
</dbReference>
<reference evidence="3" key="1">
    <citation type="submission" date="2016-10" db="EMBL/GenBank/DDBJ databases">
        <authorList>
            <person name="Varghese N."/>
            <person name="Submissions S."/>
        </authorList>
    </citation>
    <scope>NUCLEOTIDE SEQUENCE [LARGE SCALE GENOMIC DNA]</scope>
    <source>
        <strain evidence="3">DSM 9990</strain>
    </source>
</reference>
<keyword evidence="1" id="KW-0812">Transmembrane</keyword>
<evidence type="ECO:0000313" key="2">
    <source>
        <dbReference type="EMBL" id="SFM96307.1"/>
    </source>
</evidence>
<keyword evidence="3" id="KW-1185">Reference proteome</keyword>
<dbReference type="SUPFAM" id="SSF48452">
    <property type="entry name" value="TPR-like"/>
    <property type="match status" value="1"/>
</dbReference>
<feature type="transmembrane region" description="Helical" evidence="1">
    <location>
        <begin position="35"/>
        <end position="53"/>
    </location>
</feature>
<sequence>MNWKKAAKKRKKIRPEEVETLTDRVAQFLREHNRWFVAACGFLLVISALLWGYQRYTLRQNEEVAYAYHKVLEGWEMGSDRKDLNLEDLDRSLSDFIKNYSSHPLSTLAEFDRLALMAEQGRWASVKELGLELLKKIPAENPLYPILLRHIALAHEKLGEYDSAVKFWELLAGTAPSLWHRDTFWHLGRVLAASGNESEAEKYLKKALEADGGFPADFMIKAELDRIQTEPLKKEQK</sequence>
<evidence type="ECO:0000256" key="1">
    <source>
        <dbReference type="SAM" id="Phobius"/>
    </source>
</evidence>
<dbReference type="Gene3D" id="1.25.40.10">
    <property type="entry name" value="Tetratricopeptide repeat domain"/>
    <property type="match status" value="1"/>
</dbReference>
<dbReference type="SMART" id="SM00028">
    <property type="entry name" value="TPR"/>
    <property type="match status" value="2"/>
</dbReference>